<dbReference type="InterPro" id="IPR013149">
    <property type="entry name" value="ADH-like_C"/>
</dbReference>
<dbReference type="GO" id="GO:0070402">
    <property type="term" value="F:NADPH binding"/>
    <property type="evidence" value="ECO:0007669"/>
    <property type="project" value="TreeGrafter"/>
</dbReference>
<dbReference type="EMBL" id="CP012670">
    <property type="protein sequence ID" value="AUX27680.1"/>
    <property type="molecule type" value="Genomic_DNA"/>
</dbReference>
<dbReference type="InterPro" id="IPR011032">
    <property type="entry name" value="GroES-like_sf"/>
</dbReference>
<dbReference type="SMART" id="SM00829">
    <property type="entry name" value="PKS_ER"/>
    <property type="match status" value="1"/>
</dbReference>
<reference evidence="4 5" key="1">
    <citation type="submission" date="2015-09" db="EMBL/GenBank/DDBJ databases">
        <title>Sorangium comparison.</title>
        <authorList>
            <person name="Zaburannyi N."/>
            <person name="Bunk B."/>
            <person name="Overmann J."/>
            <person name="Mueller R."/>
        </authorList>
    </citation>
    <scope>NUCLEOTIDE SEQUENCE [LARGE SCALE GENOMIC DNA]</scope>
    <source>
        <strain evidence="4 5">So ceGT47</strain>
    </source>
</reference>
<dbReference type="CDD" id="cd05276">
    <property type="entry name" value="p53_inducible_oxidoreductase"/>
    <property type="match status" value="1"/>
</dbReference>
<keyword evidence="2" id="KW-0560">Oxidoreductase</keyword>
<evidence type="ECO:0000256" key="1">
    <source>
        <dbReference type="ARBA" id="ARBA00022857"/>
    </source>
</evidence>
<keyword evidence="1" id="KW-0521">NADP</keyword>
<dbReference type="Pfam" id="PF08240">
    <property type="entry name" value="ADH_N"/>
    <property type="match status" value="1"/>
</dbReference>
<organism evidence="4 5">
    <name type="scientific">Sorangium cellulosum</name>
    <name type="common">Polyangium cellulosum</name>
    <dbReference type="NCBI Taxonomy" id="56"/>
    <lineage>
        <taxon>Bacteria</taxon>
        <taxon>Pseudomonadati</taxon>
        <taxon>Myxococcota</taxon>
        <taxon>Polyangia</taxon>
        <taxon>Polyangiales</taxon>
        <taxon>Polyangiaceae</taxon>
        <taxon>Sorangium</taxon>
    </lineage>
</organism>
<proteinExistence type="predicted"/>
<name>A0A4P2QD40_SORCE</name>
<dbReference type="PANTHER" id="PTHR48106">
    <property type="entry name" value="QUINONE OXIDOREDUCTASE PIG3-RELATED"/>
    <property type="match status" value="1"/>
</dbReference>
<evidence type="ECO:0000313" key="5">
    <source>
        <dbReference type="Proteomes" id="UP000295781"/>
    </source>
</evidence>
<gene>
    <name evidence="4" type="ORF">SOCEGT47_082780</name>
</gene>
<dbReference type="SUPFAM" id="SSF50129">
    <property type="entry name" value="GroES-like"/>
    <property type="match status" value="1"/>
</dbReference>
<evidence type="ECO:0000256" key="2">
    <source>
        <dbReference type="ARBA" id="ARBA00023002"/>
    </source>
</evidence>
<dbReference type="PANTHER" id="PTHR48106:SF8">
    <property type="entry name" value="OS02G0805600 PROTEIN"/>
    <property type="match status" value="1"/>
</dbReference>
<evidence type="ECO:0000313" key="4">
    <source>
        <dbReference type="EMBL" id="AUX27680.1"/>
    </source>
</evidence>
<sequence>MTTMRGVVIREPGGPEVLEVREVEAPDVPEGHVRVAVRFAGVNRADLLQRAGLYPAPPGVPADIPGLEYAGVIEAVGEGARRFAPGDRVFGLVAGGAYAERIVAHEREVARVPDGLSDEEAAAVPEAFVTAYDALVTRARLAPGERVLVHAAGSGVGTAGVQIARALGCFVAGTSRTQDKLDRCRELGLRAAIAPEGGRFAAAVLEATRGQGVDVVLDLVGGAYVAEDLRACATRARIALVGLTAGASAELDLRELLRKRIELVGTVLRSRPLEEKIAAAQVLERNLSPWLADRVVRPIVDRIFGLDEAAAAHRYVASNASFGKVLLRIGA</sequence>
<dbReference type="InterPro" id="IPR036291">
    <property type="entry name" value="NAD(P)-bd_dom_sf"/>
</dbReference>
<dbReference type="GO" id="GO:0016651">
    <property type="term" value="F:oxidoreductase activity, acting on NAD(P)H"/>
    <property type="evidence" value="ECO:0007669"/>
    <property type="project" value="TreeGrafter"/>
</dbReference>
<dbReference type="Pfam" id="PF00107">
    <property type="entry name" value="ADH_zinc_N"/>
    <property type="match status" value="1"/>
</dbReference>
<protein>
    <submittedName>
        <fullName evidence="4">NAD(P)H-quinone oxidoreductase</fullName>
    </submittedName>
</protein>
<dbReference type="AlphaFoldDB" id="A0A4P2QD40"/>
<evidence type="ECO:0000259" key="3">
    <source>
        <dbReference type="SMART" id="SM00829"/>
    </source>
</evidence>
<dbReference type="NCBIfam" id="TIGR02824">
    <property type="entry name" value="quinone_pig3"/>
    <property type="match status" value="1"/>
</dbReference>
<feature type="domain" description="Enoyl reductase (ER)" evidence="3">
    <location>
        <begin position="13"/>
        <end position="327"/>
    </location>
</feature>
<dbReference type="SUPFAM" id="SSF51735">
    <property type="entry name" value="NAD(P)-binding Rossmann-fold domains"/>
    <property type="match status" value="1"/>
</dbReference>
<dbReference type="InterPro" id="IPR020843">
    <property type="entry name" value="ER"/>
</dbReference>
<dbReference type="Gene3D" id="3.90.180.10">
    <property type="entry name" value="Medium-chain alcohol dehydrogenases, catalytic domain"/>
    <property type="match status" value="1"/>
</dbReference>
<dbReference type="InterPro" id="IPR013154">
    <property type="entry name" value="ADH-like_N"/>
</dbReference>
<dbReference type="Proteomes" id="UP000295781">
    <property type="component" value="Chromosome"/>
</dbReference>
<accession>A0A4P2QD40</accession>
<dbReference type="InterPro" id="IPR014189">
    <property type="entry name" value="Quinone_OxRdtase_PIG3"/>
</dbReference>
<dbReference type="Gene3D" id="3.40.50.720">
    <property type="entry name" value="NAD(P)-binding Rossmann-like Domain"/>
    <property type="match status" value="1"/>
</dbReference>